<keyword evidence="2" id="KW-1185">Reference proteome</keyword>
<dbReference type="Proteomes" id="UP000243579">
    <property type="component" value="Unassembled WGS sequence"/>
</dbReference>
<protein>
    <submittedName>
        <fullName evidence="1">Uncharacterized protein</fullName>
    </submittedName>
</protein>
<organism evidence="1 2">
    <name type="scientific">Achlya hypogyna</name>
    <name type="common">Oomycete</name>
    <name type="synonym">Protoachlya hypogyna</name>
    <dbReference type="NCBI Taxonomy" id="1202772"/>
    <lineage>
        <taxon>Eukaryota</taxon>
        <taxon>Sar</taxon>
        <taxon>Stramenopiles</taxon>
        <taxon>Oomycota</taxon>
        <taxon>Saprolegniomycetes</taxon>
        <taxon>Saprolegniales</taxon>
        <taxon>Achlyaceae</taxon>
        <taxon>Achlya</taxon>
    </lineage>
</organism>
<evidence type="ECO:0000313" key="1">
    <source>
        <dbReference type="EMBL" id="OQR93541.1"/>
    </source>
</evidence>
<reference evidence="1 2" key="1">
    <citation type="journal article" date="2014" name="Genome Biol. Evol.">
        <title>The secreted proteins of Achlya hypogyna and Thraustotheca clavata identify the ancestral oomycete secretome and reveal gene acquisitions by horizontal gene transfer.</title>
        <authorList>
            <person name="Misner I."/>
            <person name="Blouin N."/>
            <person name="Leonard G."/>
            <person name="Richards T.A."/>
            <person name="Lane C.E."/>
        </authorList>
    </citation>
    <scope>NUCLEOTIDE SEQUENCE [LARGE SCALE GENOMIC DNA]</scope>
    <source>
        <strain evidence="1 2">ATCC 48635</strain>
    </source>
</reference>
<comment type="caution">
    <text evidence="1">The sequence shown here is derived from an EMBL/GenBank/DDBJ whole genome shotgun (WGS) entry which is preliminary data.</text>
</comment>
<dbReference type="AlphaFoldDB" id="A0A1V9Z6H1"/>
<dbReference type="EMBL" id="JNBR01000404">
    <property type="protein sequence ID" value="OQR93541.1"/>
    <property type="molecule type" value="Genomic_DNA"/>
</dbReference>
<accession>A0A1V9Z6H1</accession>
<gene>
    <name evidence="1" type="ORF">ACHHYP_20099</name>
</gene>
<proteinExistence type="predicted"/>
<evidence type="ECO:0000313" key="2">
    <source>
        <dbReference type="Proteomes" id="UP000243579"/>
    </source>
</evidence>
<sequence>MDPARILYPRRFQLSRICSFRVQWATTSTQSQVLLSAMLTWVSLSVRATCLPDPSANGSPATTVIQYTIPQDNFLQIQCPGVYSVAAVVFASYGNPSELPRS</sequence>
<name>A0A1V9Z6H1_ACHHY</name>